<reference evidence="9 10" key="1">
    <citation type="submission" date="2017-10" db="EMBL/GenBank/DDBJ databases">
        <title>A new Pekin duck reference genome.</title>
        <authorList>
            <person name="Hou Z.-C."/>
            <person name="Zhou Z.-K."/>
            <person name="Zhu F."/>
            <person name="Hou S.-S."/>
        </authorList>
    </citation>
    <scope>NUCLEOTIDE SEQUENCE [LARGE SCALE GENOMIC DNA]</scope>
</reference>
<dbReference type="Proteomes" id="UP000016666">
    <property type="component" value="Chromosome 23"/>
</dbReference>
<dbReference type="AlphaFoldDB" id="A0A493SUW0"/>
<dbReference type="PANTHER" id="PTHR21603:SF16">
    <property type="entry name" value="CELL DIVISION CYCLE-ASSOCIATED PROTEIN 2"/>
    <property type="match status" value="1"/>
</dbReference>
<feature type="compositionally biased region" description="Polar residues" evidence="7">
    <location>
        <begin position="383"/>
        <end position="396"/>
    </location>
</feature>
<accession>A0A493SUW0</accession>
<feature type="compositionally biased region" description="Polar residues" evidence="7">
    <location>
        <begin position="256"/>
        <end position="279"/>
    </location>
</feature>
<keyword evidence="6" id="KW-0131">Cell cycle</keyword>
<keyword evidence="4" id="KW-0832">Ubl conjugation</keyword>
<dbReference type="GO" id="GO:0005694">
    <property type="term" value="C:chromosome"/>
    <property type="evidence" value="ECO:0007669"/>
    <property type="project" value="TreeGrafter"/>
</dbReference>
<evidence type="ECO:0000256" key="5">
    <source>
        <dbReference type="ARBA" id="ARBA00023242"/>
    </source>
</evidence>
<evidence type="ECO:0000313" key="9">
    <source>
        <dbReference type="Ensembl" id="ENSAPLP00000017399.1"/>
    </source>
</evidence>
<reference evidence="9" key="3">
    <citation type="submission" date="2025-09" db="UniProtKB">
        <authorList>
            <consortium name="Ensembl"/>
        </authorList>
    </citation>
    <scope>IDENTIFICATION</scope>
</reference>
<comment type="subcellular location">
    <subcellularLocation>
        <location evidence="1">Nucleus</location>
    </subcellularLocation>
</comment>
<name>A0A493SUW0_ANAPP</name>
<feature type="domain" description="PP1-binding" evidence="8">
    <location>
        <begin position="453"/>
        <end position="512"/>
    </location>
</feature>
<dbReference type="PANTHER" id="PTHR21603">
    <property type="entry name" value="ANTIGEN KI-67-LIKE PROTEIN"/>
    <property type="match status" value="1"/>
</dbReference>
<evidence type="ECO:0000256" key="1">
    <source>
        <dbReference type="ARBA" id="ARBA00004123"/>
    </source>
</evidence>
<dbReference type="InterPro" id="IPR029334">
    <property type="entry name" value="PP1-bd"/>
</dbReference>
<dbReference type="GeneTree" id="ENSGT00940000154352"/>
<feature type="compositionally biased region" description="Basic and acidic residues" evidence="7">
    <location>
        <begin position="1038"/>
        <end position="1049"/>
    </location>
</feature>
<reference evidence="9" key="2">
    <citation type="submission" date="2025-08" db="UniProtKB">
        <authorList>
            <consortium name="Ensembl"/>
        </authorList>
    </citation>
    <scope>IDENTIFICATION</scope>
</reference>
<feature type="region of interest" description="Disordered" evidence="7">
    <location>
        <begin position="374"/>
        <end position="401"/>
    </location>
</feature>
<feature type="region of interest" description="Disordered" evidence="7">
    <location>
        <begin position="444"/>
        <end position="497"/>
    </location>
</feature>
<keyword evidence="3" id="KW-0597">Phosphoprotein</keyword>
<keyword evidence="2" id="KW-1017">Isopeptide bond</keyword>
<evidence type="ECO:0000256" key="6">
    <source>
        <dbReference type="ARBA" id="ARBA00023306"/>
    </source>
</evidence>
<keyword evidence="5" id="KW-0539">Nucleus</keyword>
<evidence type="ECO:0000256" key="3">
    <source>
        <dbReference type="ARBA" id="ARBA00022553"/>
    </source>
</evidence>
<dbReference type="GO" id="GO:0005634">
    <property type="term" value="C:nucleus"/>
    <property type="evidence" value="ECO:0007669"/>
    <property type="project" value="UniProtKB-SubCell"/>
</dbReference>
<protein>
    <recommendedName>
        <fullName evidence="8">PP1-binding domain-containing protein</fullName>
    </recommendedName>
</protein>
<evidence type="ECO:0000259" key="8">
    <source>
        <dbReference type="Pfam" id="PF15276"/>
    </source>
</evidence>
<evidence type="ECO:0000256" key="2">
    <source>
        <dbReference type="ARBA" id="ARBA00022499"/>
    </source>
</evidence>
<keyword evidence="10" id="KW-1185">Reference proteome</keyword>
<dbReference type="Ensembl" id="ENSAPLT00000032538.1">
    <property type="protein sequence ID" value="ENSAPLP00000017399.1"/>
    <property type="gene ID" value="ENSAPLG00000024715.1"/>
</dbReference>
<proteinExistence type="predicted"/>
<feature type="region of interest" description="Disordered" evidence="7">
    <location>
        <begin position="625"/>
        <end position="686"/>
    </location>
</feature>
<dbReference type="Pfam" id="PF15276">
    <property type="entry name" value="PP1_bind"/>
    <property type="match status" value="1"/>
</dbReference>
<feature type="compositionally biased region" description="Basic residues" evidence="7">
    <location>
        <begin position="652"/>
        <end position="671"/>
    </location>
</feature>
<organism evidence="9 10">
    <name type="scientific">Anas platyrhynchos platyrhynchos</name>
    <name type="common">Northern mallard</name>
    <dbReference type="NCBI Taxonomy" id="8840"/>
    <lineage>
        <taxon>Eukaryota</taxon>
        <taxon>Metazoa</taxon>
        <taxon>Chordata</taxon>
        <taxon>Craniata</taxon>
        <taxon>Vertebrata</taxon>
        <taxon>Euteleostomi</taxon>
        <taxon>Archelosauria</taxon>
        <taxon>Archosauria</taxon>
        <taxon>Dinosauria</taxon>
        <taxon>Saurischia</taxon>
        <taxon>Theropoda</taxon>
        <taxon>Coelurosauria</taxon>
        <taxon>Aves</taxon>
        <taxon>Neognathae</taxon>
        <taxon>Galloanserae</taxon>
        <taxon>Anseriformes</taxon>
        <taxon>Anatidae</taxon>
        <taxon>Anatinae</taxon>
        <taxon>Anas</taxon>
    </lineage>
</organism>
<feature type="compositionally biased region" description="Polar residues" evidence="7">
    <location>
        <begin position="1019"/>
        <end position="1037"/>
    </location>
</feature>
<feature type="region of interest" description="Disordered" evidence="7">
    <location>
        <begin position="849"/>
        <end position="875"/>
    </location>
</feature>
<feature type="region of interest" description="Disordered" evidence="7">
    <location>
        <begin position="904"/>
        <end position="928"/>
    </location>
</feature>
<evidence type="ECO:0000256" key="4">
    <source>
        <dbReference type="ARBA" id="ARBA00022843"/>
    </source>
</evidence>
<feature type="region of interest" description="Disordered" evidence="7">
    <location>
        <begin position="112"/>
        <end position="131"/>
    </location>
</feature>
<sequence>MHRLSKLVNVILEVRGNETGNTEEKEETSFSDLSKDQKICKVTESKATMASEKENLSDGNQLWLQKQALKYSKVLEKESSHSRKDASCPLAECSVDTLKGDVLGEPSWSLNSKENFSRSGPGSLGDECCLPPNRDKAKEKSYCGIVEKPRRNMVDFATVTTAEFGITQESFTSPPMGKSPNALKLRRRSAIGVRGSPENNALIQYLAQQRSNRQKETFTQPASPFKFAKSSKNKITVFQTPLKSVQEAEGQKNFPGLSQASGTSQEADCSENQVPFTTKRSLDQQSEKPVSDYSGGDLKENLKQNLSYGSKPDSKMCTSLSSHQDVTVTEPALSKEWAYKQHNPIEYSDAILIRDILEMSHELSLEIHDESKPPVTPLRVGSASLNERTKSGSQLRSVLKKTPPKELTDCIKVYSADTVGSGGRESLTVSEVKIYEALQTVEKTEQYSSERPKKKKVTFGEDLSPEIFDKTLPANTPLRKGATPGRHPGSQSNSPFTRSRLIEEPLPQPNFDCDDQCVEPLEELREDSVAAEDLSPVENTTEVTGVAAESACCLVKESDKSYTMTTRSSTKRKSSAEDLHCNSELSTSHKTNRHHPTCISSGCWNFKCSTTSDEVDLSIPRATSAKNVKDTKNPRKNKLQRPKSITTSAAKKTQRTKHASSGKRRKRKVKKSLYGEREMASKKPLLSPIPEIPEVLSSASSPSSPKANALPEDAFLDWKSSSGQKDVQWKQAIEGMREENIPDAHVCPISEDRDVVETSSPDITVFQVSDGDLKSVSGPDHKFPSIVPDTNYVSDTYHCFQQAEETECLKEEKGGDCLIENDNLQGNFPNTEEWLTGLEFPEQQHTGIHEIAQRTGRPPKKSSRGRARRRSSTVYTPPVEKFDFETIGNDLPLPFNVEEVLSAPQLKNDSSEGQRKKGSSSEMSRVRRSMRLHKDAETEGLAWIQVPSEILKNPPLVTSGCKTRRTISTCVLTESENIHHREENPIQFAAPGKENSDPVNPADGPCRRWRRKSMCVPTPQETRTWSQTRKRSITNSVHSKDRRNQRLSEEAEIPVENKANT</sequence>
<evidence type="ECO:0000256" key="7">
    <source>
        <dbReference type="SAM" id="MobiDB-lite"/>
    </source>
</evidence>
<dbReference type="GO" id="GO:0007088">
    <property type="term" value="P:regulation of mitotic nuclear division"/>
    <property type="evidence" value="ECO:0007669"/>
    <property type="project" value="TreeGrafter"/>
</dbReference>
<feature type="region of interest" description="Disordered" evidence="7">
    <location>
        <begin position="988"/>
        <end position="1061"/>
    </location>
</feature>
<dbReference type="STRING" id="8840.ENSAPLP00000017399"/>
<feature type="compositionally biased region" description="Basic and acidic residues" evidence="7">
    <location>
        <begin position="280"/>
        <end position="290"/>
    </location>
</feature>
<evidence type="ECO:0000313" key="10">
    <source>
        <dbReference type="Proteomes" id="UP000016666"/>
    </source>
</evidence>
<feature type="region of interest" description="Disordered" evidence="7">
    <location>
        <begin position="247"/>
        <end position="318"/>
    </location>
</feature>
<dbReference type="GO" id="GO:0051983">
    <property type="term" value="P:regulation of chromosome segregation"/>
    <property type="evidence" value="ECO:0007669"/>
    <property type="project" value="TreeGrafter"/>
</dbReference>
<feature type="compositionally biased region" description="Basic residues" evidence="7">
    <location>
        <begin position="857"/>
        <end position="871"/>
    </location>
</feature>